<evidence type="ECO:0000313" key="2">
    <source>
        <dbReference type="EMBL" id="WMV18456.1"/>
    </source>
</evidence>
<dbReference type="Proteomes" id="UP001234989">
    <property type="component" value="Chromosome 3"/>
</dbReference>
<evidence type="ECO:0000256" key="1">
    <source>
        <dbReference type="SAM" id="MobiDB-lite"/>
    </source>
</evidence>
<evidence type="ECO:0000313" key="3">
    <source>
        <dbReference type="Proteomes" id="UP001234989"/>
    </source>
</evidence>
<protein>
    <submittedName>
        <fullName evidence="2">Uncharacterized protein</fullName>
    </submittedName>
</protein>
<dbReference type="AlphaFoldDB" id="A0AAF0TGG9"/>
<feature type="compositionally biased region" description="Basic and acidic residues" evidence="1">
    <location>
        <begin position="33"/>
        <end position="52"/>
    </location>
</feature>
<sequence>MFCLESEEEEKARSNSSIVAILCEVFESSVLSSERKDQIGGEKEQSTCHREVLQSSTMSPNDPKHEDAEG</sequence>
<dbReference type="EMBL" id="CP133614">
    <property type="protein sequence ID" value="WMV18456.1"/>
    <property type="molecule type" value="Genomic_DNA"/>
</dbReference>
<accession>A0AAF0TGG9</accession>
<feature type="region of interest" description="Disordered" evidence="1">
    <location>
        <begin position="33"/>
        <end position="70"/>
    </location>
</feature>
<gene>
    <name evidence="2" type="ORF">MTR67_011841</name>
</gene>
<proteinExistence type="predicted"/>
<reference evidence="2" key="1">
    <citation type="submission" date="2023-08" db="EMBL/GenBank/DDBJ databases">
        <title>A de novo genome assembly of Solanum verrucosum Schlechtendal, a Mexican diploid species geographically isolated from the other diploid A-genome species in potato relatives.</title>
        <authorList>
            <person name="Hosaka K."/>
        </authorList>
    </citation>
    <scope>NUCLEOTIDE SEQUENCE</scope>
    <source>
        <tissue evidence="2">Young leaves</tissue>
    </source>
</reference>
<keyword evidence="3" id="KW-1185">Reference proteome</keyword>
<organism evidence="2 3">
    <name type="scientific">Solanum verrucosum</name>
    <dbReference type="NCBI Taxonomy" id="315347"/>
    <lineage>
        <taxon>Eukaryota</taxon>
        <taxon>Viridiplantae</taxon>
        <taxon>Streptophyta</taxon>
        <taxon>Embryophyta</taxon>
        <taxon>Tracheophyta</taxon>
        <taxon>Spermatophyta</taxon>
        <taxon>Magnoliopsida</taxon>
        <taxon>eudicotyledons</taxon>
        <taxon>Gunneridae</taxon>
        <taxon>Pentapetalae</taxon>
        <taxon>asterids</taxon>
        <taxon>lamiids</taxon>
        <taxon>Solanales</taxon>
        <taxon>Solanaceae</taxon>
        <taxon>Solanoideae</taxon>
        <taxon>Solaneae</taxon>
        <taxon>Solanum</taxon>
    </lineage>
</organism>
<name>A0AAF0TGG9_SOLVR</name>